<name>A0A2P2NYY1_RHIMU</name>
<evidence type="ECO:0000313" key="2">
    <source>
        <dbReference type="EMBL" id="MBX47654.1"/>
    </source>
</evidence>
<accession>A0A2P2NYY1</accession>
<keyword evidence="1" id="KW-1133">Transmembrane helix</keyword>
<organism evidence="2">
    <name type="scientific">Rhizophora mucronata</name>
    <name type="common">Asiatic mangrove</name>
    <dbReference type="NCBI Taxonomy" id="61149"/>
    <lineage>
        <taxon>Eukaryota</taxon>
        <taxon>Viridiplantae</taxon>
        <taxon>Streptophyta</taxon>
        <taxon>Embryophyta</taxon>
        <taxon>Tracheophyta</taxon>
        <taxon>Spermatophyta</taxon>
        <taxon>Magnoliopsida</taxon>
        <taxon>eudicotyledons</taxon>
        <taxon>Gunneridae</taxon>
        <taxon>Pentapetalae</taxon>
        <taxon>rosids</taxon>
        <taxon>fabids</taxon>
        <taxon>Malpighiales</taxon>
        <taxon>Rhizophoraceae</taxon>
        <taxon>Rhizophora</taxon>
    </lineage>
</organism>
<protein>
    <submittedName>
        <fullName evidence="2">Uncharacterized protein</fullName>
    </submittedName>
</protein>
<dbReference type="AlphaFoldDB" id="A0A2P2NYY1"/>
<feature type="transmembrane region" description="Helical" evidence="1">
    <location>
        <begin position="55"/>
        <end position="80"/>
    </location>
</feature>
<feature type="transmembrane region" description="Helical" evidence="1">
    <location>
        <begin position="23"/>
        <end position="43"/>
    </location>
</feature>
<evidence type="ECO:0000256" key="1">
    <source>
        <dbReference type="SAM" id="Phobius"/>
    </source>
</evidence>
<proteinExistence type="predicted"/>
<dbReference type="EMBL" id="GGEC01067170">
    <property type="protein sequence ID" value="MBX47654.1"/>
    <property type="molecule type" value="Transcribed_RNA"/>
</dbReference>
<keyword evidence="1" id="KW-0812">Transmembrane</keyword>
<sequence length="90" mass="9575">MLLPVETFTLPLSNLTRFVPSDALLVPVVETVLTLPTAFGGFFENEVKSSFGAAACFVAFLVPCITTFGFLGAALASNFFREEAATLPPD</sequence>
<reference evidence="2" key="1">
    <citation type="submission" date="2018-02" db="EMBL/GenBank/DDBJ databases">
        <title>Rhizophora mucronata_Transcriptome.</title>
        <authorList>
            <person name="Meera S.P."/>
            <person name="Sreeshan A."/>
            <person name="Augustine A."/>
        </authorList>
    </citation>
    <scope>NUCLEOTIDE SEQUENCE</scope>
    <source>
        <tissue evidence="2">Leaf</tissue>
    </source>
</reference>
<keyword evidence="1" id="KW-0472">Membrane</keyword>